<proteinExistence type="predicted"/>
<comment type="caution">
    <text evidence="1">The sequence shown here is derived from an EMBL/GenBank/DDBJ whole genome shotgun (WGS) entry which is preliminary data.</text>
</comment>
<sequence length="75" mass="8404">MHHPREDSIKRRLTDRAHLLLAVEKLLERGVPEEMIPVHLARAFYIDMDELNAVLAAMHAPTAEGTGRHSLRAAG</sequence>
<accession>A0ABV6D337</accession>
<keyword evidence="2" id="KW-1185">Reference proteome</keyword>
<protein>
    <submittedName>
        <fullName evidence="1">Uncharacterized protein</fullName>
    </submittedName>
</protein>
<reference evidence="1 2" key="1">
    <citation type="submission" date="2024-09" db="EMBL/GenBank/DDBJ databases">
        <authorList>
            <person name="Sun Q."/>
            <person name="Mori K."/>
        </authorList>
    </citation>
    <scope>NUCLEOTIDE SEQUENCE [LARGE SCALE GENOMIC DNA]</scope>
    <source>
        <strain evidence="1 2">CCM 8543</strain>
    </source>
</reference>
<dbReference type="RefSeq" id="WP_261520117.1">
    <property type="nucleotide sequence ID" value="NZ_JAODNW010000008.1"/>
</dbReference>
<organism evidence="1 2">
    <name type="scientific">Chelativorans intermedius</name>
    <dbReference type="NCBI Taxonomy" id="515947"/>
    <lineage>
        <taxon>Bacteria</taxon>
        <taxon>Pseudomonadati</taxon>
        <taxon>Pseudomonadota</taxon>
        <taxon>Alphaproteobacteria</taxon>
        <taxon>Hyphomicrobiales</taxon>
        <taxon>Phyllobacteriaceae</taxon>
        <taxon>Chelativorans</taxon>
    </lineage>
</organism>
<evidence type="ECO:0000313" key="1">
    <source>
        <dbReference type="EMBL" id="MFC0207065.1"/>
    </source>
</evidence>
<evidence type="ECO:0000313" key="2">
    <source>
        <dbReference type="Proteomes" id="UP001589755"/>
    </source>
</evidence>
<dbReference type="Proteomes" id="UP001589755">
    <property type="component" value="Unassembled WGS sequence"/>
</dbReference>
<dbReference type="EMBL" id="JBHLXD010000002">
    <property type="protein sequence ID" value="MFC0207065.1"/>
    <property type="molecule type" value="Genomic_DNA"/>
</dbReference>
<gene>
    <name evidence="1" type="ORF">ACFFJ2_01465</name>
</gene>
<name>A0ABV6D337_9HYPH</name>